<evidence type="ECO:0000313" key="1">
    <source>
        <dbReference type="EMBL" id="AKG41995.1"/>
    </source>
</evidence>
<keyword evidence="2" id="KW-1185">Reference proteome</keyword>
<name>A0A0F7FPQ4_9ACTN</name>
<dbReference type="EMBL" id="CP009922">
    <property type="protein sequence ID" value="AKG41995.1"/>
    <property type="molecule type" value="Genomic_DNA"/>
</dbReference>
<organism evidence="1 2">
    <name type="scientific">Streptomyces xiamenensis</name>
    <dbReference type="NCBI Taxonomy" id="408015"/>
    <lineage>
        <taxon>Bacteria</taxon>
        <taxon>Bacillati</taxon>
        <taxon>Actinomycetota</taxon>
        <taxon>Actinomycetes</taxon>
        <taxon>Kitasatosporales</taxon>
        <taxon>Streptomycetaceae</taxon>
        <taxon>Streptomyces</taxon>
    </lineage>
</organism>
<evidence type="ECO:0000313" key="2">
    <source>
        <dbReference type="Proteomes" id="UP000034034"/>
    </source>
</evidence>
<dbReference type="Proteomes" id="UP000034034">
    <property type="component" value="Chromosome"/>
</dbReference>
<sequence length="46" mass="5000">MVRNTGLPGETLAAELAAGAARGERLKYLYFWGHRPQRDGSVGRAV</sequence>
<proteinExistence type="predicted"/>
<dbReference type="AlphaFoldDB" id="A0A0F7FPQ4"/>
<dbReference type="HOGENOM" id="CLU_3189812_0_0_11"/>
<gene>
    <name evidence="1" type="ORF">SXIM_06110</name>
</gene>
<reference evidence="1" key="1">
    <citation type="submission" date="2019-08" db="EMBL/GenBank/DDBJ databases">
        <title>Complete genome sequence of a mangrove-derived Streptomyces xiamenensis.</title>
        <authorList>
            <person name="Xu J."/>
        </authorList>
    </citation>
    <scope>NUCLEOTIDE SEQUENCE</scope>
    <source>
        <strain evidence="1">318</strain>
    </source>
</reference>
<accession>A0A0F7FPQ4</accession>
<dbReference type="KEGG" id="sxi:SXIM_06110"/>
<protein>
    <submittedName>
        <fullName evidence="1">Uncharacterized protein</fullName>
    </submittedName>
</protein>
<dbReference type="PATRIC" id="fig|408015.6.peg.640"/>